<dbReference type="KEGG" id="git:C6V83_06700"/>
<evidence type="ECO:0000313" key="9">
    <source>
        <dbReference type="Proteomes" id="UP000239814"/>
    </source>
</evidence>
<gene>
    <name evidence="6" type="primary">vapC</name>
    <name evidence="8" type="ORF">C6V83_06700</name>
</gene>
<keyword evidence="2 6" id="KW-0540">Nuclease</keyword>
<dbReference type="InterPro" id="IPR051619">
    <property type="entry name" value="TypeII_TA_RNase_PINc/VapC"/>
</dbReference>
<dbReference type="InterPro" id="IPR002716">
    <property type="entry name" value="PIN_dom"/>
</dbReference>
<dbReference type="Proteomes" id="UP000239814">
    <property type="component" value="Chromosome"/>
</dbReference>
<keyword evidence="5 6" id="KW-0460">Magnesium</keyword>
<dbReference type="InterPro" id="IPR029060">
    <property type="entry name" value="PIN-like_dom_sf"/>
</dbReference>
<proteinExistence type="inferred from homology"/>
<dbReference type="EMBL" id="CP027433">
    <property type="protein sequence ID" value="AVM00003.1"/>
    <property type="molecule type" value="Genomic_DNA"/>
</dbReference>
<dbReference type="InterPro" id="IPR022907">
    <property type="entry name" value="VapC_family"/>
</dbReference>
<comment type="function">
    <text evidence="6">Toxic component of a toxin-antitoxin (TA) system. An RNase.</text>
</comment>
<dbReference type="PANTHER" id="PTHR35901">
    <property type="entry name" value="RIBONUCLEASE VAPC3"/>
    <property type="match status" value="1"/>
</dbReference>
<keyword evidence="4 6" id="KW-0378">Hydrolase</keyword>
<evidence type="ECO:0000259" key="7">
    <source>
        <dbReference type="Pfam" id="PF01850"/>
    </source>
</evidence>
<name>A0A2S0KE98_9ACTN</name>
<dbReference type="InterPro" id="IPR044153">
    <property type="entry name" value="PIN_Pae0151-like"/>
</dbReference>
<dbReference type="OrthoDB" id="4377304at2"/>
<dbReference type="HAMAP" id="MF_00265">
    <property type="entry name" value="VapC_Nob1"/>
    <property type="match status" value="1"/>
</dbReference>
<evidence type="ECO:0000256" key="6">
    <source>
        <dbReference type="HAMAP-Rule" id="MF_00265"/>
    </source>
</evidence>
<keyword evidence="9" id="KW-1185">Reference proteome</keyword>
<comment type="similarity">
    <text evidence="6">Belongs to the PINc/VapC protein family.</text>
</comment>
<feature type="binding site" evidence="6">
    <location>
        <position position="5"/>
    </location>
    <ligand>
        <name>Mg(2+)</name>
        <dbReference type="ChEBI" id="CHEBI:18420"/>
    </ligand>
</feature>
<dbReference type="PANTHER" id="PTHR35901:SF1">
    <property type="entry name" value="EXONUCLEASE VAPC9"/>
    <property type="match status" value="1"/>
</dbReference>
<dbReference type="CDD" id="cd09873">
    <property type="entry name" value="PIN_Pae0151-like"/>
    <property type="match status" value="1"/>
</dbReference>
<reference evidence="8 9" key="1">
    <citation type="submission" date="2018-03" db="EMBL/GenBank/DDBJ databases">
        <title>Characteristics and genome of n-alkane degrading marine bacteria Gordonia iterans isolated from crude oil contaminated in Tae-an, South Korea.</title>
        <authorList>
            <person name="Lee S.-S."/>
            <person name="Kim H."/>
        </authorList>
    </citation>
    <scope>NUCLEOTIDE SEQUENCE [LARGE SCALE GENOMIC DNA]</scope>
    <source>
        <strain evidence="8 9">Co17</strain>
    </source>
</reference>
<protein>
    <recommendedName>
        <fullName evidence="6">Ribonuclease VapC</fullName>
        <shortName evidence="6">RNase VapC</shortName>
        <ecNumber evidence="6">3.1.-.-</ecNumber>
    </recommendedName>
    <alternativeName>
        <fullName evidence="6">Toxin VapC</fullName>
    </alternativeName>
</protein>
<feature type="binding site" evidence="6">
    <location>
        <position position="90"/>
    </location>
    <ligand>
        <name>Mg(2+)</name>
        <dbReference type="ChEBI" id="CHEBI:18420"/>
    </ligand>
</feature>
<dbReference type="GO" id="GO:0090729">
    <property type="term" value="F:toxin activity"/>
    <property type="evidence" value="ECO:0007669"/>
    <property type="project" value="UniProtKB-KW"/>
</dbReference>
<evidence type="ECO:0000256" key="1">
    <source>
        <dbReference type="ARBA" id="ARBA00022649"/>
    </source>
</evidence>
<dbReference type="SUPFAM" id="SSF88723">
    <property type="entry name" value="PIN domain-like"/>
    <property type="match status" value="1"/>
</dbReference>
<dbReference type="GO" id="GO:0000287">
    <property type="term" value="F:magnesium ion binding"/>
    <property type="evidence" value="ECO:0007669"/>
    <property type="project" value="UniProtKB-UniRule"/>
</dbReference>
<dbReference type="EC" id="3.1.-.-" evidence="6"/>
<comment type="cofactor">
    <cofactor evidence="6">
        <name>Mg(2+)</name>
        <dbReference type="ChEBI" id="CHEBI:18420"/>
    </cofactor>
</comment>
<dbReference type="Pfam" id="PF01850">
    <property type="entry name" value="PIN"/>
    <property type="match status" value="1"/>
</dbReference>
<keyword evidence="3 6" id="KW-0479">Metal-binding</keyword>
<organism evidence="8 9">
    <name type="scientific">Gordonia iterans</name>
    <dbReference type="NCBI Taxonomy" id="1004901"/>
    <lineage>
        <taxon>Bacteria</taxon>
        <taxon>Bacillati</taxon>
        <taxon>Actinomycetota</taxon>
        <taxon>Actinomycetes</taxon>
        <taxon>Mycobacteriales</taxon>
        <taxon>Gordoniaceae</taxon>
        <taxon>Gordonia</taxon>
    </lineage>
</organism>
<dbReference type="AlphaFoldDB" id="A0A2S0KE98"/>
<evidence type="ECO:0000256" key="2">
    <source>
        <dbReference type="ARBA" id="ARBA00022722"/>
    </source>
</evidence>
<evidence type="ECO:0000256" key="3">
    <source>
        <dbReference type="ARBA" id="ARBA00022723"/>
    </source>
</evidence>
<accession>A0A2S0KE98</accession>
<dbReference type="GO" id="GO:0004540">
    <property type="term" value="F:RNA nuclease activity"/>
    <property type="evidence" value="ECO:0007669"/>
    <property type="project" value="InterPro"/>
</dbReference>
<dbReference type="RefSeq" id="WP_105941734.1">
    <property type="nucleotide sequence ID" value="NZ_CP027433.1"/>
</dbReference>
<keyword evidence="6" id="KW-0800">Toxin</keyword>
<keyword evidence="1 6" id="KW-1277">Toxin-antitoxin system</keyword>
<sequence>MKVVDAGVIVELLLGGLSPDALGINELAVPHLIDCEVLSVLRTLERRQRITALQADYAERGFTAMSLTRYPMDWLRSRIWELRHNLSAYDAAYVALAEFLDAGSLLTTDARLARAPGVRCGVELLS</sequence>
<dbReference type="Gene3D" id="3.40.50.1010">
    <property type="entry name" value="5'-nuclease"/>
    <property type="match status" value="1"/>
</dbReference>
<feature type="domain" description="PIN" evidence="7">
    <location>
        <begin position="3"/>
        <end position="116"/>
    </location>
</feature>
<evidence type="ECO:0000313" key="8">
    <source>
        <dbReference type="EMBL" id="AVM00003.1"/>
    </source>
</evidence>
<evidence type="ECO:0000256" key="4">
    <source>
        <dbReference type="ARBA" id="ARBA00022801"/>
    </source>
</evidence>
<dbReference type="GO" id="GO:0016787">
    <property type="term" value="F:hydrolase activity"/>
    <property type="evidence" value="ECO:0007669"/>
    <property type="project" value="UniProtKB-KW"/>
</dbReference>
<evidence type="ECO:0000256" key="5">
    <source>
        <dbReference type="ARBA" id="ARBA00022842"/>
    </source>
</evidence>